<dbReference type="OrthoDB" id="3913322at2759"/>
<keyword evidence="1" id="KW-0732">Signal</keyword>
<protein>
    <submittedName>
        <fullName evidence="2">Uncharacterized protein</fullName>
    </submittedName>
</protein>
<feature type="signal peptide" evidence="1">
    <location>
        <begin position="1"/>
        <end position="19"/>
    </location>
</feature>
<dbReference type="InterPro" id="IPR045469">
    <property type="entry name" value="Nis1"/>
</dbReference>
<evidence type="ECO:0000313" key="2">
    <source>
        <dbReference type="EMBL" id="KAF4636093.1"/>
    </source>
</evidence>
<proteinExistence type="predicted"/>
<sequence>MHLATTTVALLSTLSLASARIYGLQAPNQVVPGQPFTVTLLTQNYIQSVYDVAAAFGIAPGTGYPQSLGQVLSSEYLGPEKSNVVGNLNFTVIVDDNFEKGEATLSTSVMSLYGAVYGSTLSNWNVTVTVGDAQGTGLNPFDLGAVARSC</sequence>
<dbReference type="Proteomes" id="UP000566819">
    <property type="component" value="Unassembled WGS sequence"/>
</dbReference>
<reference evidence="2 3" key="1">
    <citation type="submission" date="2020-03" db="EMBL/GenBank/DDBJ databases">
        <title>Draft Genome Sequence of Cudoniella acicularis.</title>
        <authorList>
            <person name="Buettner E."/>
            <person name="Kellner H."/>
        </authorList>
    </citation>
    <scope>NUCLEOTIDE SEQUENCE [LARGE SCALE GENOMIC DNA]</scope>
    <source>
        <strain evidence="2 3">DSM 108380</strain>
    </source>
</reference>
<evidence type="ECO:0000313" key="3">
    <source>
        <dbReference type="Proteomes" id="UP000566819"/>
    </source>
</evidence>
<dbReference type="EMBL" id="JAAMPI010000083">
    <property type="protein sequence ID" value="KAF4636093.1"/>
    <property type="molecule type" value="Genomic_DNA"/>
</dbReference>
<accession>A0A8H4RVA6</accession>
<dbReference type="Pfam" id="PF19271">
    <property type="entry name" value="Nis1"/>
    <property type="match status" value="1"/>
</dbReference>
<name>A0A8H4RVA6_9HELO</name>
<evidence type="ECO:0000256" key="1">
    <source>
        <dbReference type="SAM" id="SignalP"/>
    </source>
</evidence>
<keyword evidence="3" id="KW-1185">Reference proteome</keyword>
<dbReference type="AlphaFoldDB" id="A0A8H4RVA6"/>
<organism evidence="2 3">
    <name type="scientific">Cudoniella acicularis</name>
    <dbReference type="NCBI Taxonomy" id="354080"/>
    <lineage>
        <taxon>Eukaryota</taxon>
        <taxon>Fungi</taxon>
        <taxon>Dikarya</taxon>
        <taxon>Ascomycota</taxon>
        <taxon>Pezizomycotina</taxon>
        <taxon>Leotiomycetes</taxon>
        <taxon>Helotiales</taxon>
        <taxon>Tricladiaceae</taxon>
        <taxon>Cudoniella</taxon>
    </lineage>
</organism>
<gene>
    <name evidence="2" type="ORF">G7Y89_g1989</name>
</gene>
<comment type="caution">
    <text evidence="2">The sequence shown here is derived from an EMBL/GenBank/DDBJ whole genome shotgun (WGS) entry which is preliminary data.</text>
</comment>
<feature type="chain" id="PRO_5034484876" evidence="1">
    <location>
        <begin position="20"/>
        <end position="150"/>
    </location>
</feature>